<feature type="transmembrane region" description="Helical" evidence="1">
    <location>
        <begin position="82"/>
        <end position="100"/>
    </location>
</feature>
<evidence type="ECO:0008006" key="4">
    <source>
        <dbReference type="Google" id="ProtNLM"/>
    </source>
</evidence>
<proteinExistence type="predicted"/>
<feature type="transmembrane region" description="Helical" evidence="1">
    <location>
        <begin position="51"/>
        <end position="70"/>
    </location>
</feature>
<accession>A0A4R4XL70</accession>
<comment type="caution">
    <text evidence="2">The sequence shown here is derived from an EMBL/GenBank/DDBJ whole genome shotgun (WGS) entry which is preliminary data.</text>
</comment>
<evidence type="ECO:0000256" key="1">
    <source>
        <dbReference type="SAM" id="Phobius"/>
    </source>
</evidence>
<organism evidence="2 3">
    <name type="scientific">Nonomuraea terrae</name>
    <dbReference type="NCBI Taxonomy" id="2530383"/>
    <lineage>
        <taxon>Bacteria</taxon>
        <taxon>Bacillati</taxon>
        <taxon>Actinomycetota</taxon>
        <taxon>Actinomycetes</taxon>
        <taxon>Streptosporangiales</taxon>
        <taxon>Streptosporangiaceae</taxon>
        <taxon>Nonomuraea</taxon>
    </lineage>
</organism>
<feature type="transmembrane region" description="Helical" evidence="1">
    <location>
        <begin position="21"/>
        <end position="39"/>
    </location>
</feature>
<evidence type="ECO:0000313" key="2">
    <source>
        <dbReference type="EMBL" id="TDD31733.1"/>
    </source>
</evidence>
<dbReference type="OrthoDB" id="582306at2"/>
<reference evidence="2 3" key="1">
    <citation type="submission" date="2019-03" db="EMBL/GenBank/DDBJ databases">
        <title>Draft genome sequences of novel Actinobacteria.</title>
        <authorList>
            <person name="Sahin N."/>
            <person name="Ay H."/>
            <person name="Saygin H."/>
        </authorList>
    </citation>
    <scope>NUCLEOTIDE SEQUENCE [LARGE SCALE GENOMIC DNA]</scope>
    <source>
        <strain evidence="2 3">CH32</strain>
    </source>
</reference>
<keyword evidence="1" id="KW-0472">Membrane</keyword>
<keyword evidence="1" id="KW-0812">Transmembrane</keyword>
<dbReference type="AlphaFoldDB" id="A0A4R4XL70"/>
<keyword evidence="3" id="KW-1185">Reference proteome</keyword>
<protein>
    <recommendedName>
        <fullName evidence="4">Flagellar biosynthetic protein FliP</fullName>
    </recommendedName>
</protein>
<gene>
    <name evidence="2" type="ORF">E1286_44525</name>
</gene>
<dbReference type="EMBL" id="SMKQ01000307">
    <property type="protein sequence ID" value="TDD31733.1"/>
    <property type="molecule type" value="Genomic_DNA"/>
</dbReference>
<feature type="transmembrane region" description="Helical" evidence="1">
    <location>
        <begin position="106"/>
        <end position="123"/>
    </location>
</feature>
<sequence length="134" mass="15102">MTTTTRSGRRWGRFALHYVEMIIAMFAGMFGLGMLQSAVGLGVPHTEQPELWYLVMAFNMSVGMAAWMRFRGHGWAPTLEMCAVMFAPVVPLFPLLWLGVIDADGLMLVSHVAMFPLMLAAMFRRLDEYAAHHH</sequence>
<name>A0A4R4XL70_9ACTN</name>
<dbReference type="Proteomes" id="UP000295302">
    <property type="component" value="Unassembled WGS sequence"/>
</dbReference>
<dbReference type="RefSeq" id="WP_132623034.1">
    <property type="nucleotide sequence ID" value="NZ_SMKQ01000307.1"/>
</dbReference>
<keyword evidence="1" id="KW-1133">Transmembrane helix</keyword>
<evidence type="ECO:0000313" key="3">
    <source>
        <dbReference type="Proteomes" id="UP000295302"/>
    </source>
</evidence>